<dbReference type="GO" id="GO:0009007">
    <property type="term" value="F:site-specific DNA-methyltransferase (adenine-specific) activity"/>
    <property type="evidence" value="ECO:0007669"/>
    <property type="project" value="UniProtKB-EC"/>
</dbReference>
<dbReference type="Pfam" id="PF07669">
    <property type="entry name" value="Eco57I"/>
    <property type="match status" value="1"/>
</dbReference>
<dbReference type="InterPro" id="IPR047939">
    <property type="entry name" value="BREX_1_PglX"/>
</dbReference>
<accession>A0A859DW18</accession>
<comment type="catalytic activity">
    <reaction evidence="5">
        <text>a 2'-deoxyadenosine in DNA + S-adenosyl-L-methionine = an N(6)-methyl-2'-deoxyadenosine in DNA + S-adenosyl-L-homocysteine + H(+)</text>
        <dbReference type="Rhea" id="RHEA:15197"/>
        <dbReference type="Rhea" id="RHEA-COMP:12418"/>
        <dbReference type="Rhea" id="RHEA-COMP:12419"/>
        <dbReference type="ChEBI" id="CHEBI:15378"/>
        <dbReference type="ChEBI" id="CHEBI:57856"/>
        <dbReference type="ChEBI" id="CHEBI:59789"/>
        <dbReference type="ChEBI" id="CHEBI:90615"/>
        <dbReference type="ChEBI" id="CHEBI:90616"/>
        <dbReference type="EC" id="2.1.1.72"/>
    </reaction>
</comment>
<evidence type="ECO:0000256" key="2">
    <source>
        <dbReference type="ARBA" id="ARBA00022603"/>
    </source>
</evidence>
<dbReference type="PROSITE" id="PS00092">
    <property type="entry name" value="N6_MTASE"/>
    <property type="match status" value="1"/>
</dbReference>
<keyword evidence="2 7" id="KW-0489">Methyltransferase</keyword>
<dbReference type="NCBIfam" id="NF033452">
    <property type="entry name" value="BREX_1_MTaseX"/>
    <property type="match status" value="1"/>
</dbReference>
<dbReference type="InterPro" id="IPR050953">
    <property type="entry name" value="N4_N6_ade-DNA_methylase"/>
</dbReference>
<evidence type="ECO:0000256" key="5">
    <source>
        <dbReference type="ARBA" id="ARBA00047942"/>
    </source>
</evidence>
<proteinExistence type="predicted"/>
<dbReference type="PRINTS" id="PR00507">
    <property type="entry name" value="N12N6MTFRASE"/>
</dbReference>
<gene>
    <name evidence="7" type="primary">pglX</name>
    <name evidence="7" type="ORF">GJQ69_06655</name>
</gene>
<dbReference type="InterPro" id="IPR029063">
    <property type="entry name" value="SAM-dependent_MTases_sf"/>
</dbReference>
<dbReference type="PANTHER" id="PTHR33841:SF1">
    <property type="entry name" value="DNA METHYLTRANSFERASE A"/>
    <property type="match status" value="1"/>
</dbReference>
<dbReference type="RefSeq" id="WP_274379850.1">
    <property type="nucleotide sequence ID" value="NZ_CP046051.1"/>
</dbReference>
<feature type="domain" description="Type II methyltransferase M.TaqI-like" evidence="6">
    <location>
        <begin position="333"/>
        <end position="557"/>
    </location>
</feature>
<keyword evidence="4" id="KW-0949">S-adenosyl-L-methionine</keyword>
<dbReference type="SUPFAM" id="SSF53335">
    <property type="entry name" value="S-adenosyl-L-methionine-dependent methyltransferases"/>
    <property type="match status" value="1"/>
</dbReference>
<evidence type="ECO:0000313" key="8">
    <source>
        <dbReference type="Proteomes" id="UP000501316"/>
    </source>
</evidence>
<dbReference type="PANTHER" id="PTHR33841">
    <property type="entry name" value="DNA METHYLTRANSFERASE YEEA-RELATED"/>
    <property type="match status" value="1"/>
</dbReference>
<dbReference type="GO" id="GO:0003676">
    <property type="term" value="F:nucleic acid binding"/>
    <property type="evidence" value="ECO:0007669"/>
    <property type="project" value="InterPro"/>
</dbReference>
<evidence type="ECO:0000259" key="6">
    <source>
        <dbReference type="Pfam" id="PF07669"/>
    </source>
</evidence>
<dbReference type="InterPro" id="IPR002052">
    <property type="entry name" value="DNA_methylase_N6_adenine_CS"/>
</dbReference>
<dbReference type="Gene3D" id="3.40.50.150">
    <property type="entry name" value="Vaccinia Virus protein VP39"/>
    <property type="match status" value="1"/>
</dbReference>
<evidence type="ECO:0000256" key="3">
    <source>
        <dbReference type="ARBA" id="ARBA00022679"/>
    </source>
</evidence>
<sequence>MLFYCKAQKFPRAKRDKSCLFYYNRQEFAKQGEPILDKAAICALAQAARTDLEKKAHLCLQALRGPRLPGGTGLRQDQLLHLVSRRGEDTVCRKAACRYFMELAGIRYMEVNGCLPQRVLSPAAGNELPQILESWLSTHADTLDRDEIYTRLFRRECARLHQLVPDFFPKPDCTDLLLSLSYRHGAAALFRDSLPEDAWKDQIEIIGWLYQYYHLQEKNAAIDVYRGAVKMRDVPAATQFFTTDWVVKYMVQNTLGRVWLEGHPDSRLRTKMPYFLDTPQKATRSPMNPEDLHLLDPCMGSGHILVYAFDLLLNIYAECGIPAQKAAPLILEKNLWGLDIDEHSRQLAAFALMMRAYACDKDIFNQHPLLHLCTIHSSKNVPRRAVHFASKHDEALQDDLQRILYAYHGAEQYGSLISAPRVELPALKKRFQEIQQTQQTGNLFQMEGRRLALETLLPLVKQTEVLAGQYDAVVTNPPYLSHMDRPLRRFVDKHWPHCNNDLFAVFMVRCFGFCKPGSYCGFMTPFVWMFIKSYVNLRRFLVKEKSVSSLVQLAYSAFEEATVPLCTFVLQNKKEEDPGRYLRLTGFSGGMDEMGRYVQEAAAHPGNSWDFEARLSDFRQIPGSPFAYWASGSIARVFRQGTPLGRMTPVCNGLFTCSNRRFLRKWWEVDRTAIDFYCTSAQDCRSSACRWFPYNKGGAYRKWYGNQEWVVDFSDFGAEIQRYRTASGQSAAMPGRQYYFHESLSWSFVSSSRFGVRAYPPGFVFDIAGSSLFPEPKDRLYRLGFLGSSTAFQLLQILNPTLNCQVGDISRLPVLEADDHTEIDHLVQENIELSKADWNDSELSWDFTMPPLLTAEGNTLAEAQANREQEANIRWNRLRQNEETINRHFATLYGTGAPTTVPERDLSIAPVSRERDAESLLSYFVGVYFGRWFCRFWQPKERKPVLLLEEAPQLFADFLEARFGTGAADELAPFLGKGSTAYVFKRRFTRTFFRSHCQQYKKRPVYWQTSCGKPALLYYFSDLQQALTFLAELAPEEAALQTLAAKPPHFDRNDGIPANFAKLQSILRKI</sequence>
<reference evidence="7 8" key="1">
    <citation type="submission" date="2019-11" db="EMBL/GenBank/DDBJ databases">
        <authorList>
            <person name="Ren C."/>
            <person name="Wang H."/>
            <person name="Xu Y."/>
        </authorList>
    </citation>
    <scope>NUCLEOTIDE SEQUENCE [LARGE SCALE GENOMIC DNA]</scope>
    <source>
        <strain evidence="7 8">LBM 19010</strain>
    </source>
</reference>
<dbReference type="AlphaFoldDB" id="A0A859DW18"/>
<keyword evidence="3 7" id="KW-0808">Transferase</keyword>
<dbReference type="EC" id="2.1.1.72" evidence="1"/>
<dbReference type="InterPro" id="IPR011639">
    <property type="entry name" value="MethylTrfase_TaqI-like_dom"/>
</dbReference>
<dbReference type="Proteomes" id="UP000501316">
    <property type="component" value="Chromosome"/>
</dbReference>
<dbReference type="REBASE" id="398389">
    <property type="entry name" value="Rba19010ORF6655P"/>
</dbReference>
<evidence type="ECO:0000313" key="7">
    <source>
        <dbReference type="EMBL" id="QKN24191.1"/>
    </source>
</evidence>
<organism evidence="7 8">
    <name type="scientific">Caproicibacterium lactatifermentans</name>
    <dbReference type="NCBI Taxonomy" id="2666138"/>
    <lineage>
        <taxon>Bacteria</taxon>
        <taxon>Bacillati</taxon>
        <taxon>Bacillota</taxon>
        <taxon>Clostridia</taxon>
        <taxon>Eubacteriales</taxon>
        <taxon>Oscillospiraceae</taxon>
        <taxon>Caproicibacterium</taxon>
    </lineage>
</organism>
<dbReference type="KEGG" id="clf:GJQ69_06655"/>
<dbReference type="GO" id="GO:0006304">
    <property type="term" value="P:DNA modification"/>
    <property type="evidence" value="ECO:0007669"/>
    <property type="project" value="InterPro"/>
</dbReference>
<evidence type="ECO:0000256" key="1">
    <source>
        <dbReference type="ARBA" id="ARBA00011900"/>
    </source>
</evidence>
<name>A0A859DW18_9FIRM</name>
<dbReference type="EMBL" id="CP046051">
    <property type="protein sequence ID" value="QKN24191.1"/>
    <property type="molecule type" value="Genomic_DNA"/>
</dbReference>
<evidence type="ECO:0000256" key="4">
    <source>
        <dbReference type="ARBA" id="ARBA00022691"/>
    </source>
</evidence>
<protein>
    <recommendedName>
        <fullName evidence="1">site-specific DNA-methyltransferase (adenine-specific)</fullName>
        <ecNumber evidence="1">2.1.1.72</ecNumber>
    </recommendedName>
</protein>
<dbReference type="GO" id="GO:0032259">
    <property type="term" value="P:methylation"/>
    <property type="evidence" value="ECO:0007669"/>
    <property type="project" value="UniProtKB-KW"/>
</dbReference>